<evidence type="ECO:0008006" key="4">
    <source>
        <dbReference type="Google" id="ProtNLM"/>
    </source>
</evidence>
<keyword evidence="1" id="KW-0732">Signal</keyword>
<gene>
    <name evidence="2" type="ORF">GCM10023094_47580</name>
</gene>
<accession>A0ABP8PKV5</accession>
<dbReference type="EMBL" id="BAABFB010000072">
    <property type="protein sequence ID" value="GAA4488168.1"/>
    <property type="molecule type" value="Genomic_DNA"/>
</dbReference>
<dbReference type="PROSITE" id="PS51257">
    <property type="entry name" value="PROKAR_LIPOPROTEIN"/>
    <property type="match status" value="1"/>
</dbReference>
<evidence type="ECO:0000313" key="2">
    <source>
        <dbReference type="EMBL" id="GAA4488168.1"/>
    </source>
</evidence>
<name>A0ABP8PKV5_9NOCA</name>
<feature type="chain" id="PRO_5045589569" description="DUF732 domain-containing protein" evidence="1">
    <location>
        <begin position="19"/>
        <end position="126"/>
    </location>
</feature>
<evidence type="ECO:0000313" key="3">
    <source>
        <dbReference type="Proteomes" id="UP001501183"/>
    </source>
</evidence>
<proteinExistence type="predicted"/>
<reference evidence="3" key="1">
    <citation type="journal article" date="2019" name="Int. J. Syst. Evol. Microbiol.">
        <title>The Global Catalogue of Microorganisms (GCM) 10K type strain sequencing project: providing services to taxonomists for standard genome sequencing and annotation.</title>
        <authorList>
            <consortium name="The Broad Institute Genomics Platform"/>
            <consortium name="The Broad Institute Genome Sequencing Center for Infectious Disease"/>
            <person name="Wu L."/>
            <person name="Ma J."/>
        </authorList>
    </citation>
    <scope>NUCLEOTIDE SEQUENCE [LARGE SCALE GENOMIC DNA]</scope>
    <source>
        <strain evidence="3">JCM 32206</strain>
    </source>
</reference>
<sequence>MKSLTAIALTALAVGVLAGCGDGDSDGTDDMRTGMGHGATSAGNAIDQAKLKAFVVSFRTGYGELATNRSDEDIEKIVTQSCGELASGMSKETVTANIEAVAANGPTKPTPEQSADIYNLVHPACP</sequence>
<protein>
    <recommendedName>
        <fullName evidence="4">DUF732 domain-containing protein</fullName>
    </recommendedName>
</protein>
<dbReference type="Proteomes" id="UP001501183">
    <property type="component" value="Unassembled WGS sequence"/>
</dbReference>
<comment type="caution">
    <text evidence="2">The sequence shown here is derived from an EMBL/GenBank/DDBJ whole genome shotgun (WGS) entry which is preliminary data.</text>
</comment>
<evidence type="ECO:0000256" key="1">
    <source>
        <dbReference type="SAM" id="SignalP"/>
    </source>
</evidence>
<feature type="signal peptide" evidence="1">
    <location>
        <begin position="1"/>
        <end position="18"/>
    </location>
</feature>
<organism evidence="2 3">
    <name type="scientific">Rhodococcus olei</name>
    <dbReference type="NCBI Taxonomy" id="2161675"/>
    <lineage>
        <taxon>Bacteria</taxon>
        <taxon>Bacillati</taxon>
        <taxon>Actinomycetota</taxon>
        <taxon>Actinomycetes</taxon>
        <taxon>Mycobacteriales</taxon>
        <taxon>Nocardiaceae</taxon>
        <taxon>Rhodococcus</taxon>
    </lineage>
</organism>
<dbReference type="RefSeq" id="WP_345351360.1">
    <property type="nucleotide sequence ID" value="NZ_BAABFB010000072.1"/>
</dbReference>
<keyword evidence="3" id="KW-1185">Reference proteome</keyword>